<dbReference type="STRING" id="1038014.SAMN04487910_2059"/>
<evidence type="ECO:0000256" key="1">
    <source>
        <dbReference type="SAM" id="Phobius"/>
    </source>
</evidence>
<keyword evidence="1" id="KW-0812">Transmembrane</keyword>
<evidence type="ECO:0000313" key="2">
    <source>
        <dbReference type="EMBL" id="SEL22032.1"/>
    </source>
</evidence>
<dbReference type="RefSeq" id="WP_091407997.1">
    <property type="nucleotide sequence ID" value="NZ_FOAB01000003.1"/>
</dbReference>
<sequence length="340" mass="39376">MAIKDYINVFYSFGNNNGFSINAMNSFDISINPQLDMTFNRVICSLQYQIVGKAISNKSKISSLTIDQNGSWKKKNNYNYTGKFELGDLPPSYDGRNLQIIWWLYLDVEFNEESKSRIQNLLLKDVFIFSLIKSFDGKHQNKNVISLTNPNYEYAINDFDKVYKIDPYLYFIIGIFIMIITMVLYFGDILKKYFWIPAIAGIGIAGYGQYKINSIGLLKEIRFKGTHIDNEKFNLEIAILKNEKKISSAKIRYKTIEEVIDDRGTTSTTYKENIYNSETKTINHPVAKVLSTELRYPSRNIPIDFSRTNVRFYSQIEVSFQFKNNTSGVIKQVFPLTKIS</sequence>
<protein>
    <submittedName>
        <fullName evidence="2">Uncharacterized protein</fullName>
    </submittedName>
</protein>
<keyword evidence="3" id="KW-1185">Reference proteome</keyword>
<gene>
    <name evidence="2" type="ORF">SAMN04487910_2059</name>
</gene>
<organism evidence="2 3">
    <name type="scientific">Aquimarina amphilecti</name>
    <dbReference type="NCBI Taxonomy" id="1038014"/>
    <lineage>
        <taxon>Bacteria</taxon>
        <taxon>Pseudomonadati</taxon>
        <taxon>Bacteroidota</taxon>
        <taxon>Flavobacteriia</taxon>
        <taxon>Flavobacteriales</taxon>
        <taxon>Flavobacteriaceae</taxon>
        <taxon>Aquimarina</taxon>
    </lineage>
</organism>
<reference evidence="2 3" key="1">
    <citation type="submission" date="2016-10" db="EMBL/GenBank/DDBJ databases">
        <authorList>
            <person name="de Groot N.N."/>
        </authorList>
    </citation>
    <scope>NUCLEOTIDE SEQUENCE [LARGE SCALE GENOMIC DNA]</scope>
    <source>
        <strain evidence="2 3">DSM 25232</strain>
    </source>
</reference>
<dbReference type="Proteomes" id="UP000198521">
    <property type="component" value="Unassembled WGS sequence"/>
</dbReference>
<dbReference type="OrthoDB" id="1443734at2"/>
<keyword evidence="1" id="KW-1133">Transmembrane helix</keyword>
<proteinExistence type="predicted"/>
<feature type="transmembrane region" description="Helical" evidence="1">
    <location>
        <begin position="193"/>
        <end position="210"/>
    </location>
</feature>
<dbReference type="AlphaFoldDB" id="A0A1H7NEN3"/>
<dbReference type="EMBL" id="FOAB01000003">
    <property type="protein sequence ID" value="SEL22032.1"/>
    <property type="molecule type" value="Genomic_DNA"/>
</dbReference>
<feature type="transmembrane region" description="Helical" evidence="1">
    <location>
        <begin position="168"/>
        <end position="187"/>
    </location>
</feature>
<evidence type="ECO:0000313" key="3">
    <source>
        <dbReference type="Proteomes" id="UP000198521"/>
    </source>
</evidence>
<accession>A0A1H7NEN3</accession>
<name>A0A1H7NEN3_AQUAM</name>
<keyword evidence="1" id="KW-0472">Membrane</keyword>